<evidence type="ECO:0000256" key="7">
    <source>
        <dbReference type="ARBA" id="ARBA00023214"/>
    </source>
</evidence>
<evidence type="ECO:0000259" key="9">
    <source>
        <dbReference type="PROSITE" id="PS51202"/>
    </source>
</evidence>
<dbReference type="InterPro" id="IPR036721">
    <property type="entry name" value="RCK_C_sf"/>
</dbReference>
<evidence type="ECO:0000256" key="3">
    <source>
        <dbReference type="ARBA" id="ARBA00022692"/>
    </source>
</evidence>
<keyword evidence="6 8" id="KW-0472">Membrane</keyword>
<dbReference type="SUPFAM" id="SSF81340">
    <property type="entry name" value="Clc chloride channel"/>
    <property type="match status" value="1"/>
</dbReference>
<dbReference type="RefSeq" id="WP_020073750.1">
    <property type="nucleotide sequence ID" value="NZ_JBKWRC010000003.1"/>
</dbReference>
<dbReference type="Proteomes" id="UP000754750">
    <property type="component" value="Unassembled WGS sequence"/>
</dbReference>
<feature type="transmembrane region" description="Helical" evidence="8">
    <location>
        <begin position="63"/>
        <end position="83"/>
    </location>
</feature>
<evidence type="ECO:0000256" key="8">
    <source>
        <dbReference type="SAM" id="Phobius"/>
    </source>
</evidence>
<dbReference type="CDD" id="cd01031">
    <property type="entry name" value="EriC"/>
    <property type="match status" value="1"/>
</dbReference>
<comment type="subcellular location">
    <subcellularLocation>
        <location evidence="1">Membrane</location>
        <topology evidence="1">Multi-pass membrane protein</topology>
    </subcellularLocation>
</comment>
<keyword evidence="3 8" id="KW-0812">Transmembrane</keyword>
<dbReference type="PROSITE" id="PS51202">
    <property type="entry name" value="RCK_C"/>
    <property type="match status" value="1"/>
</dbReference>
<dbReference type="AlphaFoldDB" id="A0A928KT85"/>
<dbReference type="Pfam" id="PF00654">
    <property type="entry name" value="Voltage_CLC"/>
    <property type="match status" value="1"/>
</dbReference>
<dbReference type="PRINTS" id="PR00762">
    <property type="entry name" value="CLCHANNEL"/>
</dbReference>
<dbReference type="GO" id="GO:0005886">
    <property type="term" value="C:plasma membrane"/>
    <property type="evidence" value="ECO:0007669"/>
    <property type="project" value="TreeGrafter"/>
</dbReference>
<keyword evidence="4 8" id="KW-1133">Transmembrane helix</keyword>
<evidence type="ECO:0000256" key="2">
    <source>
        <dbReference type="ARBA" id="ARBA00022448"/>
    </source>
</evidence>
<dbReference type="GO" id="GO:0008324">
    <property type="term" value="F:monoatomic cation transmembrane transporter activity"/>
    <property type="evidence" value="ECO:0007669"/>
    <property type="project" value="InterPro"/>
</dbReference>
<dbReference type="PANTHER" id="PTHR45711:SF6">
    <property type="entry name" value="CHLORIDE CHANNEL PROTEIN"/>
    <property type="match status" value="1"/>
</dbReference>
<evidence type="ECO:0000313" key="11">
    <source>
        <dbReference type="Proteomes" id="UP000754750"/>
    </source>
</evidence>
<reference evidence="10" key="1">
    <citation type="submission" date="2019-04" db="EMBL/GenBank/DDBJ databases">
        <title>Evolution of Biomass-Degrading Anaerobic Consortia Revealed by Metagenomics.</title>
        <authorList>
            <person name="Peng X."/>
        </authorList>
    </citation>
    <scope>NUCLEOTIDE SEQUENCE</scope>
    <source>
        <strain evidence="10">SIG551</strain>
    </source>
</reference>
<dbReference type="GO" id="GO:0005247">
    <property type="term" value="F:voltage-gated chloride channel activity"/>
    <property type="evidence" value="ECO:0007669"/>
    <property type="project" value="TreeGrafter"/>
</dbReference>
<feature type="transmembrane region" description="Helical" evidence="8">
    <location>
        <begin position="394"/>
        <end position="415"/>
    </location>
</feature>
<dbReference type="InterPro" id="IPR014743">
    <property type="entry name" value="Cl-channel_core"/>
</dbReference>
<dbReference type="Gene3D" id="1.10.3080.10">
    <property type="entry name" value="Clc chloride channel"/>
    <property type="match status" value="1"/>
</dbReference>
<evidence type="ECO:0000256" key="1">
    <source>
        <dbReference type="ARBA" id="ARBA00004141"/>
    </source>
</evidence>
<dbReference type="GO" id="GO:0006813">
    <property type="term" value="P:potassium ion transport"/>
    <property type="evidence" value="ECO:0007669"/>
    <property type="project" value="InterPro"/>
</dbReference>
<dbReference type="PANTHER" id="PTHR45711">
    <property type="entry name" value="CHLORIDE CHANNEL PROTEIN"/>
    <property type="match status" value="1"/>
</dbReference>
<keyword evidence="7" id="KW-0868">Chloride</keyword>
<dbReference type="Gene3D" id="3.30.70.1450">
    <property type="entry name" value="Regulator of K+ conductance, C-terminal domain"/>
    <property type="match status" value="1"/>
</dbReference>
<dbReference type="InterPro" id="IPR001807">
    <property type="entry name" value="ClC"/>
</dbReference>
<feature type="transmembrane region" description="Helical" evidence="8">
    <location>
        <begin position="193"/>
        <end position="212"/>
    </location>
</feature>
<protein>
    <submittedName>
        <fullName evidence="10">ClC family H(+)/Cl(-) exchange transporter</fullName>
    </submittedName>
</protein>
<feature type="transmembrane region" description="Helical" evidence="8">
    <location>
        <begin position="232"/>
        <end position="252"/>
    </location>
</feature>
<comment type="caution">
    <text evidence="10">The sequence shown here is derived from an EMBL/GenBank/DDBJ whole genome shotgun (WGS) entry which is preliminary data.</text>
</comment>
<sequence>MEKAKTRIYRILSGMNQLKWSLTLKGIGVGVLAGFLSIFYRMSIENGVDTSVQIYAYLKTHPLLLLPWLALIAGVGFLLNWMIKLEPMASGSGIPQVKGVVLLGLKMKWKSILAVRFAGGILCSFFGLSLGREGPSIQIGAAAGQAAAERCGRHGTLEDDYLITGGAAAGLSAAFSAPLSGMVFALEEIHRSFSPLILISATAASLTADFLSKNFFGLRPVLDFTDVPVLPIPYYGWLLPLGIISGLIGSLLNRTLLDFQKLYAKLPAPARPCAALLIALPCGLFLPLTLGGGRDLIRLSESTQLGLGMLFVYMIVKLLFTGASFGSGVPGGIFFPILTVGALSGSIVGYVAAGMGLPSQYVSAFAVCAMAGALAASVKAPVTSILLTAEMSGSLVHLLPVAACAFVALLVSDMLKIEPIYDSLLDRYLEKSGNSSPHPEQGGLIEFPVEYGSTAANRTIKEVKWPQGLLIVGLRRGTKELIPSGKTRILPGDYLVILSSETQESNIREQVRSLCRTAQGESP</sequence>
<evidence type="ECO:0000256" key="6">
    <source>
        <dbReference type="ARBA" id="ARBA00023136"/>
    </source>
</evidence>
<accession>A0A928KT85</accession>
<feature type="transmembrane region" description="Helical" evidence="8">
    <location>
        <begin position="305"/>
        <end position="326"/>
    </location>
</feature>
<name>A0A928KT85_9FIRM</name>
<dbReference type="Pfam" id="PF02080">
    <property type="entry name" value="TrkA_C"/>
    <property type="match status" value="1"/>
</dbReference>
<dbReference type="EMBL" id="SVNY01000006">
    <property type="protein sequence ID" value="MBE6834233.1"/>
    <property type="molecule type" value="Genomic_DNA"/>
</dbReference>
<organism evidence="10 11">
    <name type="scientific">Faecalispora sporosphaeroides</name>
    <dbReference type="NCBI Taxonomy" id="1549"/>
    <lineage>
        <taxon>Bacteria</taxon>
        <taxon>Bacillati</taxon>
        <taxon>Bacillota</taxon>
        <taxon>Clostridia</taxon>
        <taxon>Eubacteriales</taxon>
        <taxon>Oscillospiraceae</taxon>
        <taxon>Faecalispora</taxon>
    </lineage>
</organism>
<feature type="transmembrane region" description="Helical" evidence="8">
    <location>
        <begin position="333"/>
        <end position="355"/>
    </location>
</feature>
<proteinExistence type="predicted"/>
<keyword evidence="5" id="KW-0406">Ion transport</keyword>
<dbReference type="SUPFAM" id="SSF116726">
    <property type="entry name" value="TrkA C-terminal domain-like"/>
    <property type="match status" value="1"/>
</dbReference>
<dbReference type="InterPro" id="IPR006037">
    <property type="entry name" value="RCK_C"/>
</dbReference>
<evidence type="ECO:0000256" key="4">
    <source>
        <dbReference type="ARBA" id="ARBA00022989"/>
    </source>
</evidence>
<feature type="transmembrane region" description="Helical" evidence="8">
    <location>
        <begin position="273"/>
        <end position="293"/>
    </location>
</feature>
<keyword evidence="2" id="KW-0813">Transport</keyword>
<gene>
    <name evidence="10" type="ORF">E7512_11770</name>
</gene>
<evidence type="ECO:0000313" key="10">
    <source>
        <dbReference type="EMBL" id="MBE6834233.1"/>
    </source>
</evidence>
<feature type="transmembrane region" description="Helical" evidence="8">
    <location>
        <begin position="162"/>
        <end position="186"/>
    </location>
</feature>
<feature type="transmembrane region" description="Helical" evidence="8">
    <location>
        <begin position="113"/>
        <end position="131"/>
    </location>
</feature>
<feature type="transmembrane region" description="Helical" evidence="8">
    <location>
        <begin position="20"/>
        <end position="43"/>
    </location>
</feature>
<feature type="transmembrane region" description="Helical" evidence="8">
    <location>
        <begin position="361"/>
        <end position="382"/>
    </location>
</feature>
<feature type="domain" description="RCK C-terminal" evidence="9">
    <location>
        <begin position="432"/>
        <end position="513"/>
    </location>
</feature>
<evidence type="ECO:0000256" key="5">
    <source>
        <dbReference type="ARBA" id="ARBA00023065"/>
    </source>
</evidence>